<dbReference type="AlphaFoldDB" id="A0A0L9VCB1"/>
<name>A0A0L9VCB1_PHAAN</name>
<reference evidence="2" key="1">
    <citation type="journal article" date="2015" name="Proc. Natl. Acad. Sci. U.S.A.">
        <title>Genome sequencing of adzuki bean (Vigna angularis) provides insight into high starch and low fat accumulation and domestication.</title>
        <authorList>
            <person name="Yang K."/>
            <person name="Tian Z."/>
            <person name="Chen C."/>
            <person name="Luo L."/>
            <person name="Zhao B."/>
            <person name="Wang Z."/>
            <person name="Yu L."/>
            <person name="Li Y."/>
            <person name="Sun Y."/>
            <person name="Li W."/>
            <person name="Chen Y."/>
            <person name="Li Y."/>
            <person name="Zhang Y."/>
            <person name="Ai D."/>
            <person name="Zhao J."/>
            <person name="Shang C."/>
            <person name="Ma Y."/>
            <person name="Wu B."/>
            <person name="Wang M."/>
            <person name="Gao L."/>
            <person name="Sun D."/>
            <person name="Zhang P."/>
            <person name="Guo F."/>
            <person name="Wang W."/>
            <person name="Li Y."/>
            <person name="Wang J."/>
            <person name="Varshney R.K."/>
            <person name="Wang J."/>
            <person name="Ling H.Q."/>
            <person name="Wan P."/>
        </authorList>
    </citation>
    <scope>NUCLEOTIDE SEQUENCE</scope>
    <source>
        <strain evidence="2">cv. Jingnong 6</strain>
    </source>
</reference>
<organism evidence="1 2">
    <name type="scientific">Phaseolus angularis</name>
    <name type="common">Azuki bean</name>
    <name type="synonym">Vigna angularis</name>
    <dbReference type="NCBI Taxonomy" id="3914"/>
    <lineage>
        <taxon>Eukaryota</taxon>
        <taxon>Viridiplantae</taxon>
        <taxon>Streptophyta</taxon>
        <taxon>Embryophyta</taxon>
        <taxon>Tracheophyta</taxon>
        <taxon>Spermatophyta</taxon>
        <taxon>Magnoliopsida</taxon>
        <taxon>eudicotyledons</taxon>
        <taxon>Gunneridae</taxon>
        <taxon>Pentapetalae</taxon>
        <taxon>rosids</taxon>
        <taxon>fabids</taxon>
        <taxon>Fabales</taxon>
        <taxon>Fabaceae</taxon>
        <taxon>Papilionoideae</taxon>
        <taxon>50 kb inversion clade</taxon>
        <taxon>NPAAA clade</taxon>
        <taxon>indigoferoid/millettioid clade</taxon>
        <taxon>Phaseoleae</taxon>
        <taxon>Vigna</taxon>
    </lineage>
</organism>
<dbReference type="EMBL" id="CM003379">
    <property type="protein sequence ID" value="KOM52547.1"/>
    <property type="molecule type" value="Genomic_DNA"/>
</dbReference>
<sequence>MSPPPSTSLLRRAVVAGFQAYPHRLLRLAASVSFSPPPPNFSSSAAITALSPGPHPFPTPRSSSCFLAVVPLRCSLNLRASIAPLVPRFTFVPQPSKIY</sequence>
<protein>
    <submittedName>
        <fullName evidence="1">Uncharacterized protein</fullName>
    </submittedName>
</protein>
<dbReference type="Proteomes" id="UP000053144">
    <property type="component" value="Chromosome 9"/>
</dbReference>
<evidence type="ECO:0000313" key="2">
    <source>
        <dbReference type="Proteomes" id="UP000053144"/>
    </source>
</evidence>
<proteinExistence type="predicted"/>
<gene>
    <name evidence="1" type="ORF">LR48_Vigan09g120600</name>
</gene>
<accession>A0A0L9VCB1</accession>
<dbReference type="Gramene" id="KOM52547">
    <property type="protein sequence ID" value="KOM52547"/>
    <property type="gene ID" value="LR48_Vigan09g120600"/>
</dbReference>
<evidence type="ECO:0000313" key="1">
    <source>
        <dbReference type="EMBL" id="KOM52547.1"/>
    </source>
</evidence>